<accession>A0A939DUD2</accession>
<dbReference type="InterPro" id="IPR011697">
    <property type="entry name" value="Peptidase_C26"/>
</dbReference>
<reference evidence="1" key="1">
    <citation type="submission" date="2020-12" db="EMBL/GenBank/DDBJ databases">
        <title>PHA producing bacteria isolated from mangrove.</title>
        <authorList>
            <person name="Zheng W."/>
            <person name="Yu S."/>
            <person name="Huang Y."/>
        </authorList>
    </citation>
    <scope>NUCLEOTIDE SEQUENCE</scope>
    <source>
        <strain evidence="1">GN8-5</strain>
    </source>
</reference>
<name>A0A939DUD2_9MICO</name>
<sequence>MTAPLIGISTWRRTFDTELGDARPMHTLGAEYAAPVEAVGGAVVLLPPTAAVDTVLDRIDGLVISGGQDLDPSRYGAAPEAGKTYDPARDEYEIALVRGARERGIPVLAICRGMQVTNVAFGGSLIVDIDATVTHRPTTGAAQLDERHPVRIDAGSRLSRAYGVTERTVNTIHHQAVDRLAEGFRAVAWAPDGIVEAIEPDDDWAYWGVQWHPEKLAGAESAEETPLYAALIAAAQERAAGACAAKKGTA</sequence>
<dbReference type="PANTHER" id="PTHR43235">
    <property type="entry name" value="GLUTAMINE AMIDOTRANSFERASE PB2B2.05-RELATED"/>
    <property type="match status" value="1"/>
</dbReference>
<comment type="caution">
    <text evidence="1">The sequence shown here is derived from an EMBL/GenBank/DDBJ whole genome shotgun (WGS) entry which is preliminary data.</text>
</comment>
<dbReference type="Proteomes" id="UP000664385">
    <property type="component" value="Unassembled WGS sequence"/>
</dbReference>
<gene>
    <name evidence="1" type="ORF">JF543_03870</name>
</gene>
<dbReference type="AlphaFoldDB" id="A0A939DUD2"/>
<dbReference type="PROSITE" id="PS51273">
    <property type="entry name" value="GATASE_TYPE_1"/>
    <property type="match status" value="1"/>
</dbReference>
<dbReference type="RefSeq" id="WP_206822789.1">
    <property type="nucleotide sequence ID" value="NZ_JAEMWU010000001.1"/>
</dbReference>
<dbReference type="InterPro" id="IPR044668">
    <property type="entry name" value="PuuD-like"/>
</dbReference>
<dbReference type="SUPFAM" id="SSF52317">
    <property type="entry name" value="Class I glutamine amidotransferase-like"/>
    <property type="match status" value="1"/>
</dbReference>
<dbReference type="EMBL" id="JAEMWU010000001">
    <property type="protein sequence ID" value="MBN8205096.1"/>
    <property type="molecule type" value="Genomic_DNA"/>
</dbReference>
<dbReference type="Pfam" id="PF07722">
    <property type="entry name" value="Peptidase_C26"/>
    <property type="match status" value="1"/>
</dbReference>
<evidence type="ECO:0000313" key="2">
    <source>
        <dbReference type="Proteomes" id="UP000664385"/>
    </source>
</evidence>
<evidence type="ECO:0000313" key="1">
    <source>
        <dbReference type="EMBL" id="MBN8205096.1"/>
    </source>
</evidence>
<dbReference type="GO" id="GO:0006598">
    <property type="term" value="P:polyamine catabolic process"/>
    <property type="evidence" value="ECO:0007669"/>
    <property type="project" value="TreeGrafter"/>
</dbReference>
<dbReference type="InterPro" id="IPR029062">
    <property type="entry name" value="Class_I_gatase-like"/>
</dbReference>
<dbReference type="GO" id="GO:0033969">
    <property type="term" value="F:gamma-glutamyl-gamma-aminobutyrate hydrolase activity"/>
    <property type="evidence" value="ECO:0007669"/>
    <property type="project" value="TreeGrafter"/>
</dbReference>
<dbReference type="GO" id="GO:0005829">
    <property type="term" value="C:cytosol"/>
    <property type="evidence" value="ECO:0007669"/>
    <property type="project" value="TreeGrafter"/>
</dbReference>
<proteinExistence type="predicted"/>
<organism evidence="1 2">
    <name type="scientific">Microbacterium esteraromaticum</name>
    <dbReference type="NCBI Taxonomy" id="57043"/>
    <lineage>
        <taxon>Bacteria</taxon>
        <taxon>Bacillati</taxon>
        <taxon>Actinomycetota</taxon>
        <taxon>Actinomycetes</taxon>
        <taxon>Micrococcales</taxon>
        <taxon>Microbacteriaceae</taxon>
        <taxon>Microbacterium</taxon>
    </lineage>
</organism>
<dbReference type="PANTHER" id="PTHR43235:SF1">
    <property type="entry name" value="GLUTAMINE AMIDOTRANSFERASE PB2B2.05-RELATED"/>
    <property type="match status" value="1"/>
</dbReference>
<dbReference type="Gene3D" id="3.40.50.880">
    <property type="match status" value="1"/>
</dbReference>
<keyword evidence="1" id="KW-0378">Hydrolase</keyword>
<protein>
    <submittedName>
        <fullName evidence="1">Gamma-glutamyl-gamma-aminobutyrate hydrolase family protein</fullName>
    </submittedName>
</protein>
<dbReference type="CDD" id="cd01745">
    <property type="entry name" value="GATase1_2"/>
    <property type="match status" value="1"/>
</dbReference>